<evidence type="ECO:0000313" key="3">
    <source>
        <dbReference type="EMBL" id="NVZ09159.1"/>
    </source>
</evidence>
<dbReference type="PANTHER" id="PTHR35812">
    <property type="entry name" value="LIPOPROTEIN"/>
    <property type="match status" value="1"/>
</dbReference>
<proteinExistence type="predicted"/>
<dbReference type="AlphaFoldDB" id="A0A850R3D7"/>
<protein>
    <submittedName>
        <fullName evidence="3">DUF1566 domain-containing protein</fullName>
    </submittedName>
</protein>
<reference evidence="3 4" key="1">
    <citation type="submission" date="2020-06" db="EMBL/GenBank/DDBJ databases">
        <title>Whole-genome sequence of Allochromatium humboldtianum DSM 21881, type strain.</title>
        <authorList>
            <person name="Kyndt J.A."/>
            <person name="Meyer T.E."/>
        </authorList>
    </citation>
    <scope>NUCLEOTIDE SEQUENCE [LARGE SCALE GENOMIC DNA]</scope>
    <source>
        <strain evidence="3 4">DSM 21881</strain>
    </source>
</reference>
<comment type="caution">
    <text evidence="3">The sequence shown here is derived from an EMBL/GenBank/DDBJ whole genome shotgun (WGS) entry which is preliminary data.</text>
</comment>
<dbReference type="RefSeq" id="WP_176975921.1">
    <property type="nucleotide sequence ID" value="NZ_JABZEO010000004.1"/>
</dbReference>
<sequence>MRYRIRTALAVSLLIHFVPAQLRAQPDTPIPPATDACLKGEIETTPSAEFSLLEDGAVVRHQRTTLEWQRCAFGQRWDAESNGCVGRPASHPWTKAMQLAGKAGGDWRLPSGEELLTIVEKCHDGPAINPQVFPNTPSVLFWSSSVDTGGLERAWSVSFFSGQYFRAGKSQNGRVRLVRGTLGPPGGAAP</sequence>
<dbReference type="Pfam" id="PF07603">
    <property type="entry name" value="Lcl_C"/>
    <property type="match status" value="1"/>
</dbReference>
<evidence type="ECO:0000313" key="4">
    <source>
        <dbReference type="Proteomes" id="UP000592294"/>
    </source>
</evidence>
<dbReference type="EMBL" id="JABZEO010000004">
    <property type="protein sequence ID" value="NVZ09159.1"/>
    <property type="molecule type" value="Genomic_DNA"/>
</dbReference>
<feature type="chain" id="PRO_5032712094" evidence="1">
    <location>
        <begin position="25"/>
        <end position="190"/>
    </location>
</feature>
<dbReference type="InterPro" id="IPR011460">
    <property type="entry name" value="Lcl_C"/>
</dbReference>
<evidence type="ECO:0000259" key="2">
    <source>
        <dbReference type="Pfam" id="PF07603"/>
    </source>
</evidence>
<feature type="signal peptide" evidence="1">
    <location>
        <begin position="1"/>
        <end position="24"/>
    </location>
</feature>
<evidence type="ECO:0000256" key="1">
    <source>
        <dbReference type="SAM" id="SignalP"/>
    </source>
</evidence>
<keyword evidence="1" id="KW-0732">Signal</keyword>
<feature type="domain" description="Lcl C-terminal" evidence="2">
    <location>
        <begin position="58"/>
        <end position="179"/>
    </location>
</feature>
<keyword evidence="4" id="KW-1185">Reference proteome</keyword>
<organism evidence="3 4">
    <name type="scientific">Allochromatium humboldtianum</name>
    <dbReference type="NCBI Taxonomy" id="504901"/>
    <lineage>
        <taxon>Bacteria</taxon>
        <taxon>Pseudomonadati</taxon>
        <taxon>Pseudomonadota</taxon>
        <taxon>Gammaproteobacteria</taxon>
        <taxon>Chromatiales</taxon>
        <taxon>Chromatiaceae</taxon>
        <taxon>Allochromatium</taxon>
    </lineage>
</organism>
<dbReference type="Proteomes" id="UP000592294">
    <property type="component" value="Unassembled WGS sequence"/>
</dbReference>
<dbReference type="PANTHER" id="PTHR35812:SF1">
    <property type="entry name" value="LIPOPROTEIN"/>
    <property type="match status" value="1"/>
</dbReference>
<name>A0A850R3D7_9GAMM</name>
<accession>A0A850R3D7</accession>
<gene>
    <name evidence="3" type="ORF">HW932_07775</name>
</gene>